<dbReference type="PANTHER" id="PTHR30605:SF0">
    <property type="entry name" value="ANHYDRO-N-ACETYLMURAMIC ACID KINASE"/>
    <property type="match status" value="1"/>
</dbReference>
<dbReference type="KEGG" id="bpor:BPO_0597"/>
<dbReference type="PANTHER" id="PTHR30605">
    <property type="entry name" value="ANHYDRO-N-ACETYLMURAMIC ACID KINASE"/>
    <property type="match status" value="1"/>
</dbReference>
<dbReference type="Proteomes" id="UP001432059">
    <property type="component" value="Chromosome"/>
</dbReference>
<dbReference type="GO" id="GO:0009254">
    <property type="term" value="P:peptidoglycan turnover"/>
    <property type="evidence" value="ECO:0007669"/>
    <property type="project" value="InterPro"/>
</dbReference>
<keyword evidence="1" id="KW-0808">Transferase</keyword>
<proteinExistence type="predicted"/>
<protein>
    <submittedName>
        <fullName evidence="1">Anhydro-N-acetylmuramic acid kinase</fullName>
    </submittedName>
</protein>
<gene>
    <name evidence="1" type="primary">anmK</name>
    <name evidence="1" type="ORF">BPO_0597</name>
</gene>
<evidence type="ECO:0000313" key="1">
    <source>
        <dbReference type="EMBL" id="WOC51244.1"/>
    </source>
</evidence>
<accession>A0AAU0EZ60</accession>
<dbReference type="Pfam" id="PF03702">
    <property type="entry name" value="AnmK"/>
    <property type="match status" value="1"/>
</dbReference>
<organism evidence="1 2">
    <name type="scientific">Bergeyella porcorum</name>
    <dbReference type="NCBI Taxonomy" id="1735111"/>
    <lineage>
        <taxon>Bacteria</taxon>
        <taxon>Pseudomonadati</taxon>
        <taxon>Bacteroidota</taxon>
        <taxon>Flavobacteriia</taxon>
        <taxon>Flavobacteriales</taxon>
        <taxon>Weeksellaceae</taxon>
        <taxon>Bergeyella</taxon>
    </lineage>
</organism>
<dbReference type="NCBIfam" id="NF007144">
    <property type="entry name" value="PRK09585.2-3"/>
    <property type="match status" value="1"/>
</dbReference>
<dbReference type="SUPFAM" id="SSF53067">
    <property type="entry name" value="Actin-like ATPase domain"/>
    <property type="match status" value="1"/>
</dbReference>
<dbReference type="GO" id="GO:0005524">
    <property type="term" value="F:ATP binding"/>
    <property type="evidence" value="ECO:0007669"/>
    <property type="project" value="InterPro"/>
</dbReference>
<dbReference type="GO" id="GO:0016301">
    <property type="term" value="F:kinase activity"/>
    <property type="evidence" value="ECO:0007669"/>
    <property type="project" value="UniProtKB-KW"/>
</dbReference>
<dbReference type="InterPro" id="IPR043129">
    <property type="entry name" value="ATPase_NBD"/>
</dbReference>
<name>A0AAU0EZ60_9FLAO</name>
<dbReference type="GO" id="GO:0006040">
    <property type="term" value="P:amino sugar metabolic process"/>
    <property type="evidence" value="ECO:0007669"/>
    <property type="project" value="InterPro"/>
</dbReference>
<dbReference type="Gene3D" id="3.30.420.40">
    <property type="match status" value="2"/>
</dbReference>
<keyword evidence="1" id="KW-0418">Kinase</keyword>
<evidence type="ECO:0000313" key="2">
    <source>
        <dbReference type="Proteomes" id="UP001432059"/>
    </source>
</evidence>
<sequence>MSGTSLDGLDICYTAFRRNENNAWNFNILKAETLPYPPKWKQLLEQAFLMPAPQLMALHSEYGFYLAETVQKFIQQHHISQIDVIASHGHTVFHQPEKKYTLQIGDGRAIYIINNIPTTYDFRSQDVLMGGNGAPLVPIGDELLFSEYDACLNIGGFSNISLKQQDQRIAFDICPVNIVLNFFAQILNKNYDDNGNLARQGEINLEILNQLNELKFYSAKGAKSLGREWIETEILPKLKTLNPKDALATATEHAAIKIAQSIEEHQLGNVLITGGGGYNGFLIEKIKEKTSSSIIIPSREVVDFKEALIFALMGVLRLQNENNVLASATGSSQDHCSGILVRY</sequence>
<dbReference type="GO" id="GO:0016773">
    <property type="term" value="F:phosphotransferase activity, alcohol group as acceptor"/>
    <property type="evidence" value="ECO:0007669"/>
    <property type="project" value="InterPro"/>
</dbReference>
<dbReference type="AlphaFoldDB" id="A0AAU0EZ60"/>
<dbReference type="InterPro" id="IPR005338">
    <property type="entry name" value="Anhydro_N_Ac-Mur_kinase"/>
</dbReference>
<reference evidence="1" key="1">
    <citation type="submission" date="2023-10" db="EMBL/GenBank/DDBJ databases">
        <title>Characterization and whole genome sequencing of a novel strain of Bergeyella porcorum QD2021 isolated from pig.</title>
        <authorList>
            <person name="Liu G."/>
            <person name="Chen C."/>
            <person name="Han X."/>
        </authorList>
    </citation>
    <scope>NUCLEOTIDE SEQUENCE</scope>
    <source>
        <strain evidence="1">QD2021</strain>
    </source>
</reference>
<dbReference type="EMBL" id="CP136426">
    <property type="protein sequence ID" value="WOC51244.1"/>
    <property type="molecule type" value="Genomic_DNA"/>
</dbReference>
<keyword evidence="2" id="KW-1185">Reference proteome</keyword>